<comment type="caution">
    <text evidence="2">The sequence shown here is derived from an EMBL/GenBank/DDBJ whole genome shotgun (WGS) entry which is preliminary data.</text>
</comment>
<gene>
    <name evidence="2" type="ORF">EVAR_78856_1</name>
</gene>
<proteinExistence type="predicted"/>
<reference evidence="2 3" key="1">
    <citation type="journal article" date="2019" name="Commun. Biol.">
        <title>The bagworm genome reveals a unique fibroin gene that provides high tensile strength.</title>
        <authorList>
            <person name="Kono N."/>
            <person name="Nakamura H."/>
            <person name="Ohtoshi R."/>
            <person name="Tomita M."/>
            <person name="Numata K."/>
            <person name="Arakawa K."/>
        </authorList>
    </citation>
    <scope>NUCLEOTIDE SEQUENCE [LARGE SCALE GENOMIC DNA]</scope>
</reference>
<keyword evidence="3" id="KW-1185">Reference proteome</keyword>
<feature type="region of interest" description="Disordered" evidence="1">
    <location>
        <begin position="1"/>
        <end position="58"/>
    </location>
</feature>
<protein>
    <submittedName>
        <fullName evidence="2">Uncharacterized protein</fullName>
    </submittedName>
</protein>
<name>A0A4C1U2J5_EUMVA</name>
<dbReference type="Proteomes" id="UP000299102">
    <property type="component" value="Unassembled WGS sequence"/>
</dbReference>
<evidence type="ECO:0000313" key="3">
    <source>
        <dbReference type="Proteomes" id="UP000299102"/>
    </source>
</evidence>
<dbReference type="AlphaFoldDB" id="A0A4C1U2J5"/>
<sequence length="76" mass="8128">MSPKGLTEQSLPDFAQEHTGTRTRSPRAAICPTSPENPSPASPEQSHPIWAGTNFRTGEPGALGSFAVTRFPTRHA</sequence>
<evidence type="ECO:0000256" key="1">
    <source>
        <dbReference type="SAM" id="MobiDB-lite"/>
    </source>
</evidence>
<dbReference type="EMBL" id="BGZK01000119">
    <property type="protein sequence ID" value="GBP20480.1"/>
    <property type="molecule type" value="Genomic_DNA"/>
</dbReference>
<organism evidence="2 3">
    <name type="scientific">Eumeta variegata</name>
    <name type="common">Bagworm moth</name>
    <name type="synonym">Eumeta japonica</name>
    <dbReference type="NCBI Taxonomy" id="151549"/>
    <lineage>
        <taxon>Eukaryota</taxon>
        <taxon>Metazoa</taxon>
        <taxon>Ecdysozoa</taxon>
        <taxon>Arthropoda</taxon>
        <taxon>Hexapoda</taxon>
        <taxon>Insecta</taxon>
        <taxon>Pterygota</taxon>
        <taxon>Neoptera</taxon>
        <taxon>Endopterygota</taxon>
        <taxon>Lepidoptera</taxon>
        <taxon>Glossata</taxon>
        <taxon>Ditrysia</taxon>
        <taxon>Tineoidea</taxon>
        <taxon>Psychidae</taxon>
        <taxon>Oiketicinae</taxon>
        <taxon>Eumeta</taxon>
    </lineage>
</organism>
<accession>A0A4C1U2J5</accession>
<evidence type="ECO:0000313" key="2">
    <source>
        <dbReference type="EMBL" id="GBP20480.1"/>
    </source>
</evidence>